<proteinExistence type="predicted"/>
<dbReference type="PROSITE" id="PS01159">
    <property type="entry name" value="WW_DOMAIN_1"/>
    <property type="match status" value="3"/>
</dbReference>
<name>A0A9W7FIW1_9STRA</name>
<evidence type="ECO:0000313" key="3">
    <source>
        <dbReference type="EMBL" id="GMI12848.1"/>
    </source>
</evidence>
<feature type="compositionally biased region" description="Acidic residues" evidence="1">
    <location>
        <begin position="285"/>
        <end position="295"/>
    </location>
</feature>
<dbReference type="OrthoDB" id="195748at2759"/>
<evidence type="ECO:0000259" key="2">
    <source>
        <dbReference type="PROSITE" id="PS50020"/>
    </source>
</evidence>
<dbReference type="SMART" id="SM00456">
    <property type="entry name" value="WW"/>
    <property type="match status" value="3"/>
</dbReference>
<protein>
    <recommendedName>
        <fullName evidence="2">WW domain-containing protein</fullName>
    </recommendedName>
</protein>
<keyword evidence="4" id="KW-1185">Reference proteome</keyword>
<dbReference type="Pfam" id="PF00397">
    <property type="entry name" value="WW"/>
    <property type="match status" value="1"/>
</dbReference>
<feature type="compositionally biased region" description="Polar residues" evidence="1">
    <location>
        <begin position="353"/>
        <end position="365"/>
    </location>
</feature>
<reference evidence="3" key="1">
    <citation type="submission" date="2022-07" db="EMBL/GenBank/DDBJ databases">
        <title>Genome analysis of Parmales, a sister group of diatoms, reveals the evolutionary specialization of diatoms from phago-mixotrophs to photoautotrophs.</title>
        <authorList>
            <person name="Ban H."/>
            <person name="Sato S."/>
            <person name="Yoshikawa S."/>
            <person name="Kazumasa Y."/>
            <person name="Nakamura Y."/>
            <person name="Ichinomiya M."/>
            <person name="Saitoh K."/>
            <person name="Sato N."/>
            <person name="Blanc-Mathieu R."/>
            <person name="Endo H."/>
            <person name="Kuwata A."/>
            <person name="Ogata H."/>
        </authorList>
    </citation>
    <scope>NUCLEOTIDE SEQUENCE</scope>
</reference>
<feature type="compositionally biased region" description="Basic and acidic residues" evidence="1">
    <location>
        <begin position="72"/>
        <end position="85"/>
    </location>
</feature>
<feature type="compositionally biased region" description="Basic and acidic residues" evidence="1">
    <location>
        <begin position="1"/>
        <end position="59"/>
    </location>
</feature>
<feature type="domain" description="WW" evidence="2">
    <location>
        <begin position="389"/>
        <end position="417"/>
    </location>
</feature>
<feature type="region of interest" description="Disordered" evidence="1">
    <location>
        <begin position="72"/>
        <end position="96"/>
    </location>
</feature>
<dbReference type="Gene3D" id="2.20.70.10">
    <property type="match status" value="2"/>
</dbReference>
<feature type="region of interest" description="Disordered" evidence="1">
    <location>
        <begin position="387"/>
        <end position="418"/>
    </location>
</feature>
<dbReference type="AlphaFoldDB" id="A0A9W7FIW1"/>
<dbReference type="InterPro" id="IPR036020">
    <property type="entry name" value="WW_dom_sf"/>
</dbReference>
<dbReference type="PROSITE" id="PS50020">
    <property type="entry name" value="WW_DOMAIN_2"/>
    <property type="match status" value="3"/>
</dbReference>
<accession>A0A9W7FIW1</accession>
<dbReference type="SUPFAM" id="SSF51045">
    <property type="entry name" value="WW domain"/>
    <property type="match status" value="2"/>
</dbReference>
<feature type="region of interest" description="Disordered" evidence="1">
    <location>
        <begin position="1"/>
        <end position="60"/>
    </location>
</feature>
<comment type="caution">
    <text evidence="3">The sequence shown here is derived from an EMBL/GenBank/DDBJ whole genome shotgun (WGS) entry which is preliminary data.</text>
</comment>
<evidence type="ECO:0000256" key="1">
    <source>
        <dbReference type="SAM" id="MobiDB-lite"/>
    </source>
</evidence>
<feature type="domain" description="WW" evidence="2">
    <location>
        <begin position="248"/>
        <end position="282"/>
    </location>
</feature>
<evidence type="ECO:0000313" key="4">
    <source>
        <dbReference type="Proteomes" id="UP001165082"/>
    </source>
</evidence>
<dbReference type="Proteomes" id="UP001165082">
    <property type="component" value="Unassembled WGS sequence"/>
</dbReference>
<organism evidence="3 4">
    <name type="scientific">Triparma retinervis</name>
    <dbReference type="NCBI Taxonomy" id="2557542"/>
    <lineage>
        <taxon>Eukaryota</taxon>
        <taxon>Sar</taxon>
        <taxon>Stramenopiles</taxon>
        <taxon>Ochrophyta</taxon>
        <taxon>Bolidophyceae</taxon>
        <taxon>Parmales</taxon>
        <taxon>Triparmaceae</taxon>
        <taxon>Triparma</taxon>
    </lineage>
</organism>
<feature type="region of interest" description="Disordered" evidence="1">
    <location>
        <begin position="353"/>
        <end position="375"/>
    </location>
</feature>
<gene>
    <name evidence="3" type="ORF">TrRE_jg9426</name>
</gene>
<dbReference type="EMBL" id="BRXZ01000498">
    <property type="protein sequence ID" value="GMI12848.1"/>
    <property type="molecule type" value="Genomic_DNA"/>
</dbReference>
<dbReference type="InterPro" id="IPR001202">
    <property type="entry name" value="WW_dom"/>
</dbReference>
<sequence>MASKARAFEEAMRLKREEEENAKNSELEAFKRQREADMKAKREAAKKEAEQTAVKEEKHAKKAAFKNKFAMFEKKEGPSEEEKIKTQITKASQNRRFEKQMKNMMAENSGKNPLAMEMALRSKIGNAKVKVENDEEQTFEGAGTAEFVEEEVEDAEEGAKKQSAFRMAQEMAALKVAGGGVDDGHVTEVVEEEGWGDLVKPVGETAGDEDPAMVVENWKEMDDENGKYYWNTVTNDTTYDEPACMVIARTGSEWQKVEDDGNGNPFYWNVRTNDTTYDPPPGFGGEEETKEEGEDGGVGGGGGGGEEETIMWTEFQTEEGKIMYQHSEKPEITREDKPQGAVLVACEDGTMWTEQSDGSYSNSETGEVKGEKPEGVTMNMVAEVKGGGGWQVHHDEGGNEYYYNPVSGESTYEKPQEL</sequence>
<dbReference type="CDD" id="cd00201">
    <property type="entry name" value="WW"/>
    <property type="match status" value="2"/>
</dbReference>
<feature type="region of interest" description="Disordered" evidence="1">
    <location>
        <begin position="273"/>
        <end position="306"/>
    </location>
</feature>
<feature type="domain" description="WW" evidence="2">
    <location>
        <begin position="212"/>
        <end position="244"/>
    </location>
</feature>